<keyword evidence="2" id="KW-0472">Membrane</keyword>
<proteinExistence type="predicted"/>
<evidence type="ECO:0000313" key="3">
    <source>
        <dbReference type="Ensembl" id="ENSPKIP00000024352.1"/>
    </source>
</evidence>
<dbReference type="AlphaFoldDB" id="A0A3B3S0U8"/>
<feature type="region of interest" description="Disordered" evidence="1">
    <location>
        <begin position="92"/>
        <end position="127"/>
    </location>
</feature>
<reference evidence="3" key="2">
    <citation type="submission" date="2025-09" db="UniProtKB">
        <authorList>
            <consortium name="Ensembl"/>
        </authorList>
    </citation>
    <scope>IDENTIFICATION</scope>
</reference>
<feature type="transmembrane region" description="Helical" evidence="2">
    <location>
        <begin position="7"/>
        <end position="29"/>
    </location>
</feature>
<dbReference type="Ensembl" id="ENSPKIT00000005058.1">
    <property type="protein sequence ID" value="ENSPKIP00000024352.1"/>
    <property type="gene ID" value="ENSPKIG00000007641.1"/>
</dbReference>
<keyword evidence="2" id="KW-1133">Transmembrane helix</keyword>
<evidence type="ECO:0000256" key="1">
    <source>
        <dbReference type="SAM" id="MobiDB-lite"/>
    </source>
</evidence>
<name>A0A3B3S0U8_9TELE</name>
<protein>
    <submittedName>
        <fullName evidence="3">Uncharacterized protein</fullName>
    </submittedName>
</protein>
<accession>A0A3B3S0U8</accession>
<reference evidence="3" key="1">
    <citation type="submission" date="2025-08" db="UniProtKB">
        <authorList>
            <consortium name="Ensembl"/>
        </authorList>
    </citation>
    <scope>IDENTIFICATION</scope>
</reference>
<evidence type="ECO:0000313" key="4">
    <source>
        <dbReference type="Proteomes" id="UP000261540"/>
    </source>
</evidence>
<keyword evidence="4" id="KW-1185">Reference proteome</keyword>
<evidence type="ECO:0000256" key="2">
    <source>
        <dbReference type="SAM" id="Phobius"/>
    </source>
</evidence>
<dbReference type="STRING" id="1676925.ENSPKIP00000024352"/>
<dbReference type="Proteomes" id="UP000261540">
    <property type="component" value="Unplaced"/>
</dbReference>
<sequence>MYYVLCIIVGLCLWRIILIMWIFVIYSSLSQFLVSNITKFLLHFIHGNSKQLFSTVNQILQPETPIPVENTEERCNDFMTFFKAKINSIRSAFPGPPDLSVLTINPQRRKREQGESGGSELKQRQRR</sequence>
<keyword evidence="2" id="KW-0812">Transmembrane</keyword>
<organism evidence="3 4">
    <name type="scientific">Paramormyrops kingsleyae</name>
    <dbReference type="NCBI Taxonomy" id="1676925"/>
    <lineage>
        <taxon>Eukaryota</taxon>
        <taxon>Metazoa</taxon>
        <taxon>Chordata</taxon>
        <taxon>Craniata</taxon>
        <taxon>Vertebrata</taxon>
        <taxon>Euteleostomi</taxon>
        <taxon>Actinopterygii</taxon>
        <taxon>Neopterygii</taxon>
        <taxon>Teleostei</taxon>
        <taxon>Osteoglossocephala</taxon>
        <taxon>Osteoglossomorpha</taxon>
        <taxon>Osteoglossiformes</taxon>
        <taxon>Mormyridae</taxon>
        <taxon>Paramormyrops</taxon>
    </lineage>
</organism>